<dbReference type="Proteomes" id="UP000255355">
    <property type="component" value="Unassembled WGS sequence"/>
</dbReference>
<evidence type="ECO:0000313" key="2">
    <source>
        <dbReference type="EMBL" id="RDI54605.1"/>
    </source>
</evidence>
<evidence type="ECO:0000313" key="3">
    <source>
        <dbReference type="Proteomes" id="UP000255355"/>
    </source>
</evidence>
<dbReference type="Gene3D" id="3.40.50.980">
    <property type="match status" value="1"/>
</dbReference>
<protein>
    <submittedName>
        <fullName evidence="2">AMP-binding enzyme</fullName>
    </submittedName>
</protein>
<feature type="domain" description="AMP-dependent synthetase/ligase" evidence="1">
    <location>
        <begin position="6"/>
        <end position="79"/>
    </location>
</feature>
<comment type="caution">
    <text evidence="2">The sequence shown here is derived from an EMBL/GenBank/DDBJ whole genome shotgun (WGS) entry which is preliminary data.</text>
</comment>
<dbReference type="RefSeq" id="WP_084519773.1">
    <property type="nucleotide sequence ID" value="NZ_QQAZ01000002.1"/>
</dbReference>
<dbReference type="AlphaFoldDB" id="A0A370HDV3"/>
<name>A0A370HDV3_9NOCA</name>
<dbReference type="Pfam" id="PF00501">
    <property type="entry name" value="AMP-binding"/>
    <property type="match status" value="1"/>
</dbReference>
<gene>
    <name evidence="2" type="ORF">DFR68_102734</name>
</gene>
<reference evidence="2 3" key="1">
    <citation type="submission" date="2018-07" db="EMBL/GenBank/DDBJ databases">
        <title>Genomic Encyclopedia of Type Strains, Phase IV (KMG-IV): sequencing the most valuable type-strain genomes for metagenomic binning, comparative biology and taxonomic classification.</title>
        <authorList>
            <person name="Goeker M."/>
        </authorList>
    </citation>
    <scope>NUCLEOTIDE SEQUENCE [LARGE SCALE GENOMIC DNA]</scope>
    <source>
        <strain evidence="2 3">DSM 44952</strain>
    </source>
</reference>
<dbReference type="OrthoDB" id="4571362at2"/>
<keyword evidence="3" id="KW-1185">Reference proteome</keyword>
<dbReference type="STRING" id="1210089.GCA_001613165_03876"/>
<sequence length="131" mass="14069">MRNHSEPATVAVTTDDCELTWADLDRWSNRLARMLIQRGAESGSRIAVAVTAPMEAAVTRAAIAKLGAVPVDDEMLYTRSDLGVTIRAERDGLNDSIGWLVLDDRTTLVGYLTGSDAPLANAECPLARQAA</sequence>
<evidence type="ECO:0000259" key="1">
    <source>
        <dbReference type="Pfam" id="PF00501"/>
    </source>
</evidence>
<organism evidence="2 3">
    <name type="scientific">Nocardia mexicana</name>
    <dbReference type="NCBI Taxonomy" id="279262"/>
    <lineage>
        <taxon>Bacteria</taxon>
        <taxon>Bacillati</taxon>
        <taxon>Actinomycetota</taxon>
        <taxon>Actinomycetes</taxon>
        <taxon>Mycobacteriales</taxon>
        <taxon>Nocardiaceae</taxon>
        <taxon>Nocardia</taxon>
    </lineage>
</organism>
<accession>A0A370HDV3</accession>
<dbReference type="EMBL" id="QQAZ01000002">
    <property type="protein sequence ID" value="RDI54605.1"/>
    <property type="molecule type" value="Genomic_DNA"/>
</dbReference>
<dbReference type="InterPro" id="IPR000873">
    <property type="entry name" value="AMP-dep_synth/lig_dom"/>
</dbReference>
<dbReference type="SUPFAM" id="SSF56801">
    <property type="entry name" value="Acetyl-CoA synthetase-like"/>
    <property type="match status" value="1"/>
</dbReference>
<proteinExistence type="predicted"/>